<gene>
    <name evidence="1" type="ORF">BS47DRAFT_1205201</name>
</gene>
<reference evidence="1" key="1">
    <citation type="journal article" date="2020" name="Nat. Commun.">
        <title>Large-scale genome sequencing of mycorrhizal fungi provides insights into the early evolution of symbiotic traits.</title>
        <authorList>
            <person name="Miyauchi S."/>
            <person name="Kiss E."/>
            <person name="Kuo A."/>
            <person name="Drula E."/>
            <person name="Kohler A."/>
            <person name="Sanchez-Garcia M."/>
            <person name="Morin E."/>
            <person name="Andreopoulos B."/>
            <person name="Barry K.W."/>
            <person name="Bonito G."/>
            <person name="Buee M."/>
            <person name="Carver A."/>
            <person name="Chen C."/>
            <person name="Cichocki N."/>
            <person name="Clum A."/>
            <person name="Culley D."/>
            <person name="Crous P.W."/>
            <person name="Fauchery L."/>
            <person name="Girlanda M."/>
            <person name="Hayes R.D."/>
            <person name="Keri Z."/>
            <person name="LaButti K."/>
            <person name="Lipzen A."/>
            <person name="Lombard V."/>
            <person name="Magnuson J."/>
            <person name="Maillard F."/>
            <person name="Murat C."/>
            <person name="Nolan M."/>
            <person name="Ohm R.A."/>
            <person name="Pangilinan J."/>
            <person name="Pereira M.F."/>
            <person name="Perotto S."/>
            <person name="Peter M."/>
            <person name="Pfister S."/>
            <person name="Riley R."/>
            <person name="Sitrit Y."/>
            <person name="Stielow J.B."/>
            <person name="Szollosi G."/>
            <person name="Zifcakova L."/>
            <person name="Stursova M."/>
            <person name="Spatafora J.W."/>
            <person name="Tedersoo L."/>
            <person name="Vaario L.M."/>
            <person name="Yamada A."/>
            <person name="Yan M."/>
            <person name="Wang P."/>
            <person name="Xu J."/>
            <person name="Bruns T."/>
            <person name="Baldrian P."/>
            <person name="Vilgalys R."/>
            <person name="Dunand C."/>
            <person name="Henrissat B."/>
            <person name="Grigoriev I.V."/>
            <person name="Hibbett D."/>
            <person name="Nagy L.G."/>
            <person name="Martin F.M."/>
        </authorList>
    </citation>
    <scope>NUCLEOTIDE SEQUENCE</scope>
    <source>
        <strain evidence="1">UP504</strain>
    </source>
</reference>
<accession>A0A9P6DTZ3</accession>
<dbReference type="EMBL" id="MU129005">
    <property type="protein sequence ID" value="KAF9511118.1"/>
    <property type="molecule type" value="Genomic_DNA"/>
</dbReference>
<dbReference type="AlphaFoldDB" id="A0A9P6DTZ3"/>
<comment type="caution">
    <text evidence="1">The sequence shown here is derived from an EMBL/GenBank/DDBJ whole genome shotgun (WGS) entry which is preliminary data.</text>
</comment>
<name>A0A9P6DTZ3_9AGAM</name>
<organism evidence="1 2">
    <name type="scientific">Hydnum rufescens UP504</name>
    <dbReference type="NCBI Taxonomy" id="1448309"/>
    <lineage>
        <taxon>Eukaryota</taxon>
        <taxon>Fungi</taxon>
        <taxon>Dikarya</taxon>
        <taxon>Basidiomycota</taxon>
        <taxon>Agaricomycotina</taxon>
        <taxon>Agaricomycetes</taxon>
        <taxon>Cantharellales</taxon>
        <taxon>Hydnaceae</taxon>
        <taxon>Hydnum</taxon>
    </lineage>
</organism>
<keyword evidence="2" id="KW-1185">Reference proteome</keyword>
<evidence type="ECO:0000313" key="2">
    <source>
        <dbReference type="Proteomes" id="UP000886523"/>
    </source>
</evidence>
<dbReference type="Proteomes" id="UP000886523">
    <property type="component" value="Unassembled WGS sequence"/>
</dbReference>
<protein>
    <submittedName>
        <fullName evidence="1">Uncharacterized protein</fullName>
    </submittedName>
</protein>
<sequence>MSNIYKCELGTSSSCSKYQRIHHLQDAFLPTFPINQSRCSTDQRMSFTQDPFQFDSSGIRLHLFPEHHGRFQAGESWPIIQNKAMRGELCCGW</sequence>
<proteinExistence type="predicted"/>
<evidence type="ECO:0000313" key="1">
    <source>
        <dbReference type="EMBL" id="KAF9511118.1"/>
    </source>
</evidence>